<dbReference type="InterPro" id="IPR000010">
    <property type="entry name" value="Cystatin_dom"/>
</dbReference>
<dbReference type="GO" id="GO:0004869">
    <property type="term" value="F:cysteine-type endopeptidase inhibitor activity"/>
    <property type="evidence" value="ECO:0007669"/>
    <property type="project" value="UniProtKB-KW"/>
</dbReference>
<dbReference type="SUPFAM" id="SSF54403">
    <property type="entry name" value="Cystatin/monellin"/>
    <property type="match status" value="1"/>
</dbReference>
<evidence type="ECO:0000256" key="2">
    <source>
        <dbReference type="ARBA" id="ARBA00009403"/>
    </source>
</evidence>
<keyword evidence="5" id="KW-0789">Thiol protease inhibitor</keyword>
<evidence type="ECO:0000256" key="5">
    <source>
        <dbReference type="ARBA" id="ARBA00022704"/>
    </source>
</evidence>
<accession>L8Y9S2</accession>
<dbReference type="InterPro" id="IPR043250">
    <property type="entry name" value="CST9-like"/>
</dbReference>
<feature type="domain" description="Cystatin" evidence="9">
    <location>
        <begin position="30"/>
        <end position="143"/>
    </location>
</feature>
<reference evidence="11" key="2">
    <citation type="journal article" date="2013" name="Nat. Commun.">
        <title>Genome of the Chinese tree shrew.</title>
        <authorList>
            <person name="Fan Y."/>
            <person name="Huang Z.Y."/>
            <person name="Cao C.C."/>
            <person name="Chen C.S."/>
            <person name="Chen Y.X."/>
            <person name="Fan D.D."/>
            <person name="He J."/>
            <person name="Hou H.L."/>
            <person name="Hu L."/>
            <person name="Hu X.T."/>
            <person name="Jiang X.T."/>
            <person name="Lai R."/>
            <person name="Lang Y.S."/>
            <person name="Liang B."/>
            <person name="Liao S.G."/>
            <person name="Mu D."/>
            <person name="Ma Y.Y."/>
            <person name="Niu Y.Y."/>
            <person name="Sun X.Q."/>
            <person name="Xia J.Q."/>
            <person name="Xiao J."/>
            <person name="Xiong Z.Q."/>
            <person name="Xu L."/>
            <person name="Yang L."/>
            <person name="Zhang Y."/>
            <person name="Zhao W."/>
            <person name="Zhao X.D."/>
            <person name="Zheng Y.T."/>
            <person name="Zhou J.M."/>
            <person name="Zhu Y.B."/>
            <person name="Zhang G.J."/>
            <person name="Wang J."/>
            <person name="Yao Y.G."/>
        </authorList>
    </citation>
    <scope>NUCLEOTIDE SEQUENCE [LARGE SCALE GENOMIC DNA]</scope>
</reference>
<dbReference type="GO" id="GO:0005615">
    <property type="term" value="C:extracellular space"/>
    <property type="evidence" value="ECO:0007669"/>
    <property type="project" value="TreeGrafter"/>
</dbReference>
<dbReference type="AlphaFoldDB" id="L8Y9S2"/>
<keyword evidence="4" id="KW-0646">Protease inhibitor</keyword>
<comment type="similarity">
    <text evidence="2">Belongs to the cystatin family.</text>
</comment>
<evidence type="ECO:0000256" key="1">
    <source>
        <dbReference type="ARBA" id="ARBA00004613"/>
    </source>
</evidence>
<organism evidence="10 11">
    <name type="scientific">Tupaia chinensis</name>
    <name type="common">Chinese tree shrew</name>
    <name type="synonym">Tupaia belangeri chinensis</name>
    <dbReference type="NCBI Taxonomy" id="246437"/>
    <lineage>
        <taxon>Eukaryota</taxon>
        <taxon>Metazoa</taxon>
        <taxon>Chordata</taxon>
        <taxon>Craniata</taxon>
        <taxon>Vertebrata</taxon>
        <taxon>Euteleostomi</taxon>
        <taxon>Mammalia</taxon>
        <taxon>Eutheria</taxon>
        <taxon>Euarchontoglires</taxon>
        <taxon>Scandentia</taxon>
        <taxon>Tupaiidae</taxon>
        <taxon>Tupaia</taxon>
    </lineage>
</organism>
<name>L8Y9S2_TUPCH</name>
<reference evidence="11" key="1">
    <citation type="submission" date="2012-07" db="EMBL/GenBank/DDBJ databases">
        <title>Genome of the Chinese tree shrew, a rising model animal genetically related to primates.</title>
        <authorList>
            <person name="Zhang G."/>
            <person name="Fan Y."/>
            <person name="Yao Y."/>
            <person name="Huang Z."/>
        </authorList>
    </citation>
    <scope>NUCLEOTIDE SEQUENCE [LARGE SCALE GENOMIC DNA]</scope>
</reference>
<dbReference type="FunCoup" id="L8Y9S2">
    <property type="interactions" value="77"/>
</dbReference>
<gene>
    <name evidence="10" type="ORF">TREES_T100008140</name>
</gene>
<evidence type="ECO:0000256" key="3">
    <source>
        <dbReference type="ARBA" id="ARBA00022525"/>
    </source>
</evidence>
<evidence type="ECO:0000256" key="8">
    <source>
        <dbReference type="SAM" id="SignalP"/>
    </source>
</evidence>
<keyword evidence="7" id="KW-1015">Disulfide bond</keyword>
<dbReference type="OrthoDB" id="9626110at2759"/>
<dbReference type="eggNOG" id="ENOG502TAJ0">
    <property type="taxonomic scope" value="Eukaryota"/>
</dbReference>
<evidence type="ECO:0000256" key="6">
    <source>
        <dbReference type="ARBA" id="ARBA00022729"/>
    </source>
</evidence>
<sequence>MSRLPGTRALPRALLLLLVGFQLLPTPAWCSEGESKESKKSAISPYVAATVEFALHEFNQHSGDDRAYRLVRILSIWRAKEHDEMVISMNLQLRRTICRKSEEDIENCPFEENPGWNNTSTCFFTVYTEPWHTKFNLLDQTCSKAP</sequence>
<dbReference type="Gene3D" id="3.10.450.10">
    <property type="match status" value="1"/>
</dbReference>
<proteinExistence type="inferred from homology"/>
<protein>
    <submittedName>
        <fullName evidence="10">Putative cystatin-9-like 2</fullName>
    </submittedName>
</protein>
<evidence type="ECO:0000259" key="9">
    <source>
        <dbReference type="SMART" id="SM00043"/>
    </source>
</evidence>
<evidence type="ECO:0000313" key="11">
    <source>
        <dbReference type="Proteomes" id="UP000011518"/>
    </source>
</evidence>
<dbReference type="PANTHER" id="PTHR46945:SF1">
    <property type="entry name" value="CYSTATIN-9-LIKE"/>
    <property type="match status" value="1"/>
</dbReference>
<dbReference type="PANTHER" id="PTHR46945">
    <property type="entry name" value="CYSTATIN-9-LIKE"/>
    <property type="match status" value="1"/>
</dbReference>
<keyword evidence="11" id="KW-1185">Reference proteome</keyword>
<keyword evidence="3" id="KW-0964">Secreted</keyword>
<dbReference type="GO" id="GO:0019730">
    <property type="term" value="P:antimicrobial humoral response"/>
    <property type="evidence" value="ECO:0007669"/>
    <property type="project" value="TreeGrafter"/>
</dbReference>
<dbReference type="CDD" id="cd00042">
    <property type="entry name" value="CY"/>
    <property type="match status" value="1"/>
</dbReference>
<dbReference type="InterPro" id="IPR046350">
    <property type="entry name" value="Cystatin_sf"/>
</dbReference>
<comment type="subcellular location">
    <subcellularLocation>
        <location evidence="1">Secreted</location>
    </subcellularLocation>
</comment>
<evidence type="ECO:0000313" key="10">
    <source>
        <dbReference type="EMBL" id="ELV12977.1"/>
    </source>
</evidence>
<feature type="chain" id="PRO_5018771408" evidence="8">
    <location>
        <begin position="31"/>
        <end position="146"/>
    </location>
</feature>
<evidence type="ECO:0000256" key="7">
    <source>
        <dbReference type="ARBA" id="ARBA00023157"/>
    </source>
</evidence>
<dbReference type="InParanoid" id="L8Y9S2"/>
<evidence type="ECO:0000256" key="4">
    <source>
        <dbReference type="ARBA" id="ARBA00022690"/>
    </source>
</evidence>
<dbReference type="FunFam" id="3.10.450.10:FF:000004">
    <property type="entry name" value="Cystatin C"/>
    <property type="match status" value="1"/>
</dbReference>
<dbReference type="SMART" id="SM00043">
    <property type="entry name" value="CY"/>
    <property type="match status" value="1"/>
</dbReference>
<dbReference type="EMBL" id="KB363509">
    <property type="protein sequence ID" value="ELV12977.1"/>
    <property type="molecule type" value="Genomic_DNA"/>
</dbReference>
<dbReference type="KEGG" id="tup:102482919"/>
<dbReference type="Pfam" id="PF00031">
    <property type="entry name" value="Cystatin"/>
    <property type="match status" value="1"/>
</dbReference>
<feature type="signal peptide" evidence="8">
    <location>
        <begin position="1"/>
        <end position="30"/>
    </location>
</feature>
<dbReference type="Proteomes" id="UP000011518">
    <property type="component" value="Unassembled WGS sequence"/>
</dbReference>
<dbReference type="STRING" id="246437.L8Y9S2"/>
<keyword evidence="6 8" id="KW-0732">Signal</keyword>